<dbReference type="InterPro" id="IPR006771">
    <property type="entry name" value="CetA-like"/>
</dbReference>
<reference evidence="2" key="1">
    <citation type="submission" date="2022-10" db="EMBL/GenBank/DDBJ databases">
        <title>Determination and structural analysis of whole genome sequence of Sarocladium strictum F4-1.</title>
        <authorList>
            <person name="Hu L."/>
            <person name="Jiang Y."/>
        </authorList>
    </citation>
    <scope>NUCLEOTIDE SEQUENCE</scope>
    <source>
        <strain evidence="2">F4-1</strain>
    </source>
</reference>
<organism evidence="2 3">
    <name type="scientific">Sarocladium strictum</name>
    <name type="common">Black bundle disease fungus</name>
    <name type="synonym">Acremonium strictum</name>
    <dbReference type="NCBI Taxonomy" id="5046"/>
    <lineage>
        <taxon>Eukaryota</taxon>
        <taxon>Fungi</taxon>
        <taxon>Dikarya</taxon>
        <taxon>Ascomycota</taxon>
        <taxon>Pezizomycotina</taxon>
        <taxon>Sordariomycetes</taxon>
        <taxon>Hypocreomycetidae</taxon>
        <taxon>Hypocreales</taxon>
        <taxon>Sarocladiaceae</taxon>
        <taxon>Sarocladium</taxon>
    </lineage>
</organism>
<proteinExistence type="predicted"/>
<dbReference type="Pfam" id="PF04681">
    <property type="entry name" value="Bys1"/>
    <property type="match status" value="1"/>
</dbReference>
<keyword evidence="1" id="KW-0732">Signal</keyword>
<evidence type="ECO:0000313" key="2">
    <source>
        <dbReference type="EMBL" id="KAK0385168.1"/>
    </source>
</evidence>
<evidence type="ECO:0008006" key="4">
    <source>
        <dbReference type="Google" id="ProtNLM"/>
    </source>
</evidence>
<protein>
    <recommendedName>
        <fullName evidence="4">BYS1 domain protein</fullName>
    </recommendedName>
</protein>
<comment type="caution">
    <text evidence="2">The sequence shown here is derived from an EMBL/GenBank/DDBJ whole genome shotgun (WGS) entry which is preliminary data.</text>
</comment>
<dbReference type="PANTHER" id="PTHR36195">
    <property type="entry name" value="DOMAIN PROTEIN, PUTATIVE (AFU_ORTHOLOGUE AFUA_5G01990)-RELATED-RELATED"/>
    <property type="match status" value="1"/>
</dbReference>
<accession>A0AA39GED1</accession>
<feature type="chain" id="PRO_5041449269" description="BYS1 domain protein" evidence="1">
    <location>
        <begin position="20"/>
        <end position="158"/>
    </location>
</feature>
<dbReference type="AlphaFoldDB" id="A0AA39GED1"/>
<evidence type="ECO:0000313" key="3">
    <source>
        <dbReference type="Proteomes" id="UP001175261"/>
    </source>
</evidence>
<name>A0AA39GED1_SARSR</name>
<keyword evidence="3" id="KW-1185">Reference proteome</keyword>
<evidence type="ECO:0000256" key="1">
    <source>
        <dbReference type="SAM" id="SignalP"/>
    </source>
</evidence>
<dbReference type="EMBL" id="JAPDFR010000007">
    <property type="protein sequence ID" value="KAK0385168.1"/>
    <property type="molecule type" value="Genomic_DNA"/>
</dbReference>
<sequence length="158" mass="17105">MVKFNALALTAALVGLSQAVGQSKVTNNCDSSVYLWVVGSNQDGPYEVKPGKQWKKTYFHDAKTGGVAIKVARQSDGLPAGDPHTIFSYTLDPDRVWYDLSNVFGDPFEGENLLLRGAPPCPSIEWPEGVPTGGRSQTLRTVDCGPDKDTNLYLCGLK</sequence>
<dbReference type="Proteomes" id="UP001175261">
    <property type="component" value="Unassembled WGS sequence"/>
</dbReference>
<feature type="signal peptide" evidence="1">
    <location>
        <begin position="1"/>
        <end position="19"/>
    </location>
</feature>
<dbReference type="PANTHER" id="PTHR36195:SF4">
    <property type="entry name" value="DOMAIN PROTEIN, PUTATIVE (AFU_ORTHOLOGUE AFUA_5G01990)-RELATED"/>
    <property type="match status" value="1"/>
</dbReference>
<gene>
    <name evidence="2" type="ORF">NLU13_7646</name>
</gene>